<dbReference type="EMBL" id="KV419477">
    <property type="protein sequence ID" value="KZS86644.1"/>
    <property type="molecule type" value="Genomic_DNA"/>
</dbReference>
<name>A0A164MEY3_9AGAM</name>
<organism evidence="2 3">
    <name type="scientific">Sistotremastrum niveocremeum HHB9708</name>
    <dbReference type="NCBI Taxonomy" id="1314777"/>
    <lineage>
        <taxon>Eukaryota</taxon>
        <taxon>Fungi</taxon>
        <taxon>Dikarya</taxon>
        <taxon>Basidiomycota</taxon>
        <taxon>Agaricomycotina</taxon>
        <taxon>Agaricomycetes</taxon>
        <taxon>Sistotremastrales</taxon>
        <taxon>Sistotremastraceae</taxon>
        <taxon>Sertulicium</taxon>
        <taxon>Sertulicium niveocremeum</taxon>
    </lineage>
</organism>
<feature type="region of interest" description="Disordered" evidence="1">
    <location>
        <begin position="1"/>
        <end position="38"/>
    </location>
</feature>
<protein>
    <submittedName>
        <fullName evidence="2">Uncharacterized protein</fullName>
    </submittedName>
</protein>
<sequence>MRRRIREEKSLRQASEATSVRNGRYGSRPPERKHRKPEACYIPLVSGTEQSLKSPLPATRGIYQHTFKRQNILAYSFDAGRLNLRISSNLCAYLISGECQDPQMKAHGERRSGRESDKQPKLQAPIPDHIAVRSEPGGNFRGAPYESQLEDTMRRRGVIVCLKGRLLQCRMDKRKNAKSDNCPDYVIVQLEDETSPHHFNDLWKASTYIEGDEIEALLRPKWSLGPAEFQIYLQNGKAVQLEVEGQISNSI</sequence>
<proteinExistence type="predicted"/>
<evidence type="ECO:0000313" key="3">
    <source>
        <dbReference type="Proteomes" id="UP000076722"/>
    </source>
</evidence>
<evidence type="ECO:0000256" key="1">
    <source>
        <dbReference type="SAM" id="MobiDB-lite"/>
    </source>
</evidence>
<accession>A0A164MEY3</accession>
<feature type="compositionally biased region" description="Basic and acidic residues" evidence="1">
    <location>
        <begin position="1"/>
        <end position="11"/>
    </location>
</feature>
<dbReference type="AlphaFoldDB" id="A0A164MEY3"/>
<reference evidence="2 3" key="1">
    <citation type="journal article" date="2016" name="Mol. Biol. Evol.">
        <title>Comparative Genomics of Early-Diverging Mushroom-Forming Fungi Provides Insights into the Origins of Lignocellulose Decay Capabilities.</title>
        <authorList>
            <person name="Nagy L.G."/>
            <person name="Riley R."/>
            <person name="Tritt A."/>
            <person name="Adam C."/>
            <person name="Daum C."/>
            <person name="Floudas D."/>
            <person name="Sun H."/>
            <person name="Yadav J.S."/>
            <person name="Pangilinan J."/>
            <person name="Larsson K.H."/>
            <person name="Matsuura K."/>
            <person name="Barry K."/>
            <person name="Labutti K."/>
            <person name="Kuo R."/>
            <person name="Ohm R.A."/>
            <person name="Bhattacharya S.S."/>
            <person name="Shirouzu T."/>
            <person name="Yoshinaga Y."/>
            <person name="Martin F.M."/>
            <person name="Grigoriev I.V."/>
            <person name="Hibbett D.S."/>
        </authorList>
    </citation>
    <scope>NUCLEOTIDE SEQUENCE [LARGE SCALE GENOMIC DNA]</scope>
    <source>
        <strain evidence="2 3">HHB9708</strain>
    </source>
</reference>
<feature type="compositionally biased region" description="Basic and acidic residues" evidence="1">
    <location>
        <begin position="104"/>
        <end position="120"/>
    </location>
</feature>
<feature type="region of interest" description="Disordered" evidence="1">
    <location>
        <begin position="104"/>
        <end position="125"/>
    </location>
</feature>
<keyword evidence="3" id="KW-1185">Reference proteome</keyword>
<evidence type="ECO:0000313" key="2">
    <source>
        <dbReference type="EMBL" id="KZS86644.1"/>
    </source>
</evidence>
<gene>
    <name evidence="2" type="ORF">SISNIDRAFT_471620</name>
</gene>
<dbReference type="Proteomes" id="UP000076722">
    <property type="component" value="Unassembled WGS sequence"/>
</dbReference>
<feature type="compositionally biased region" description="Polar residues" evidence="1">
    <location>
        <begin position="12"/>
        <end position="21"/>
    </location>
</feature>